<evidence type="ECO:0000259" key="1">
    <source>
        <dbReference type="PROSITE" id="PS51736"/>
    </source>
</evidence>
<dbReference type="Pfam" id="PF07508">
    <property type="entry name" value="Recombinase"/>
    <property type="match status" value="1"/>
</dbReference>
<dbReference type="Gene3D" id="3.90.1750.20">
    <property type="entry name" value="Putative Large Serine Recombinase, Chain B, Domain 2"/>
    <property type="match status" value="1"/>
</dbReference>
<dbReference type="Proteomes" id="UP001596071">
    <property type="component" value="Unassembled WGS sequence"/>
</dbReference>
<dbReference type="PROSITE" id="PS51736">
    <property type="entry name" value="RECOMBINASES_3"/>
    <property type="match status" value="1"/>
</dbReference>
<gene>
    <name evidence="2" type="ORF">ACFPTP_04420</name>
</gene>
<dbReference type="InterPro" id="IPR006119">
    <property type="entry name" value="Resolv_N"/>
</dbReference>
<dbReference type="PANTHER" id="PTHR30461">
    <property type="entry name" value="DNA-INVERTASE FROM LAMBDOID PROPHAGE"/>
    <property type="match status" value="1"/>
</dbReference>
<name>A0ABW0TTV2_9BACL</name>
<dbReference type="EMBL" id="JBHSNP010000009">
    <property type="protein sequence ID" value="MFC5602456.1"/>
    <property type="molecule type" value="Genomic_DNA"/>
</dbReference>
<feature type="domain" description="Resolvase/invertase-type recombinase catalytic" evidence="1">
    <location>
        <begin position="3"/>
        <end position="152"/>
    </location>
</feature>
<dbReference type="PANTHER" id="PTHR30461:SF23">
    <property type="entry name" value="DNA RECOMBINASE-RELATED"/>
    <property type="match status" value="1"/>
</dbReference>
<evidence type="ECO:0000313" key="3">
    <source>
        <dbReference type="Proteomes" id="UP001596071"/>
    </source>
</evidence>
<dbReference type="SMART" id="SM00857">
    <property type="entry name" value="Resolvase"/>
    <property type="match status" value="1"/>
</dbReference>
<evidence type="ECO:0000313" key="2">
    <source>
        <dbReference type="EMBL" id="MFC5602456.1"/>
    </source>
</evidence>
<dbReference type="CDD" id="cd00338">
    <property type="entry name" value="Ser_Recombinase"/>
    <property type="match status" value="1"/>
</dbReference>
<accession>A0ABW0TTV2</accession>
<dbReference type="RefSeq" id="WP_381442551.1">
    <property type="nucleotide sequence ID" value="NZ_JBHSNP010000009.1"/>
</dbReference>
<dbReference type="Pfam" id="PF00239">
    <property type="entry name" value="Resolvase"/>
    <property type="match status" value="1"/>
</dbReference>
<dbReference type="SUPFAM" id="SSF53041">
    <property type="entry name" value="Resolvase-like"/>
    <property type="match status" value="1"/>
</dbReference>
<protein>
    <submittedName>
        <fullName evidence="2">Recombinase family protein</fullName>
    </submittedName>
</protein>
<sequence length="241" mass="27861">MKKAVAYYRKSIEKDATKSIANQKEVVHLYAVENRIEIVSEYEEVASSATLKRDEFQRMFQDLTDRNDIDFILVHRFDRITREIDGFGWILAQLKDILSVKTRLHSVTENNDYGDDPSKLLMRVFETYGATIERNNSVERMQAARRRKKATGGFIGGTPPMGYKAVMGTGNLTIQEKEVSIVRDALRYRSEGLSMSEIAEELNKKGYKTRKNKSFYAMTVQRILKYEEWYLGKGQVPGIYK</sequence>
<dbReference type="InterPro" id="IPR050639">
    <property type="entry name" value="SSR_resolvase"/>
</dbReference>
<reference evidence="3" key="1">
    <citation type="journal article" date="2019" name="Int. J. Syst. Evol. Microbiol.">
        <title>The Global Catalogue of Microorganisms (GCM) 10K type strain sequencing project: providing services to taxonomists for standard genome sequencing and annotation.</title>
        <authorList>
            <consortium name="The Broad Institute Genomics Platform"/>
            <consortium name="The Broad Institute Genome Sequencing Center for Infectious Disease"/>
            <person name="Wu L."/>
            <person name="Ma J."/>
        </authorList>
    </citation>
    <scope>NUCLEOTIDE SEQUENCE [LARGE SCALE GENOMIC DNA]</scope>
    <source>
        <strain evidence="3">KACC 11299</strain>
    </source>
</reference>
<comment type="caution">
    <text evidence="2">The sequence shown here is derived from an EMBL/GenBank/DDBJ whole genome shotgun (WGS) entry which is preliminary data.</text>
</comment>
<proteinExistence type="predicted"/>
<keyword evidence="3" id="KW-1185">Reference proteome</keyword>
<dbReference type="InterPro" id="IPR036162">
    <property type="entry name" value="Resolvase-like_N_sf"/>
</dbReference>
<dbReference type="InterPro" id="IPR011109">
    <property type="entry name" value="DNA_bind_recombinase_dom"/>
</dbReference>
<organism evidence="2 3">
    <name type="scientific">Sporosarcina koreensis</name>
    <dbReference type="NCBI Taxonomy" id="334735"/>
    <lineage>
        <taxon>Bacteria</taxon>
        <taxon>Bacillati</taxon>
        <taxon>Bacillota</taxon>
        <taxon>Bacilli</taxon>
        <taxon>Bacillales</taxon>
        <taxon>Caryophanaceae</taxon>
        <taxon>Sporosarcina</taxon>
    </lineage>
</organism>
<dbReference type="Gene3D" id="3.40.50.1390">
    <property type="entry name" value="Resolvase, N-terminal catalytic domain"/>
    <property type="match status" value="1"/>
</dbReference>
<dbReference type="InterPro" id="IPR038109">
    <property type="entry name" value="DNA_bind_recomb_sf"/>
</dbReference>